<dbReference type="CDD" id="cd13136">
    <property type="entry name" value="MATE_DinF_like"/>
    <property type="match status" value="1"/>
</dbReference>
<comment type="subcellular location">
    <subcellularLocation>
        <location evidence="1">Membrane</location>
        <topology evidence="1">Multi-pass membrane protein</topology>
    </subcellularLocation>
</comment>
<proteinExistence type="inferred from homology"/>
<organism evidence="7 8">
    <name type="scientific">Pseudo-nitzschia multistriata</name>
    <dbReference type="NCBI Taxonomy" id="183589"/>
    <lineage>
        <taxon>Eukaryota</taxon>
        <taxon>Sar</taxon>
        <taxon>Stramenopiles</taxon>
        <taxon>Ochrophyta</taxon>
        <taxon>Bacillariophyta</taxon>
        <taxon>Bacillariophyceae</taxon>
        <taxon>Bacillariophycidae</taxon>
        <taxon>Bacillariales</taxon>
        <taxon>Bacillariaceae</taxon>
        <taxon>Pseudo-nitzschia</taxon>
    </lineage>
</organism>
<evidence type="ECO:0000256" key="1">
    <source>
        <dbReference type="ARBA" id="ARBA00004141"/>
    </source>
</evidence>
<evidence type="ECO:0000256" key="3">
    <source>
        <dbReference type="ARBA" id="ARBA00022692"/>
    </source>
</evidence>
<evidence type="ECO:0000256" key="4">
    <source>
        <dbReference type="ARBA" id="ARBA00022989"/>
    </source>
</evidence>
<dbReference type="PANTHER" id="PTHR42893">
    <property type="entry name" value="PROTEIN DETOXIFICATION 44, CHLOROPLASTIC-RELATED"/>
    <property type="match status" value="1"/>
</dbReference>
<comment type="similarity">
    <text evidence="2">Belongs to the multi antimicrobial extrusion (MATE) (TC 2.A.66.1) family.</text>
</comment>
<feature type="transmembrane region" description="Helical" evidence="6">
    <location>
        <begin position="254"/>
        <end position="275"/>
    </location>
</feature>
<dbReference type="InterPro" id="IPR002528">
    <property type="entry name" value="MATE_fam"/>
</dbReference>
<evidence type="ECO:0000313" key="7">
    <source>
        <dbReference type="EMBL" id="VEU40707.1"/>
    </source>
</evidence>
<feature type="transmembrane region" description="Helical" evidence="6">
    <location>
        <begin position="314"/>
        <end position="336"/>
    </location>
</feature>
<reference evidence="7 8" key="1">
    <citation type="submission" date="2019-01" db="EMBL/GenBank/DDBJ databases">
        <authorList>
            <person name="Ferrante I. M."/>
        </authorList>
    </citation>
    <scope>NUCLEOTIDE SEQUENCE [LARGE SCALE GENOMIC DNA]</scope>
    <source>
        <strain evidence="7 8">B856</strain>
    </source>
</reference>
<dbReference type="GO" id="GO:0015297">
    <property type="term" value="F:antiporter activity"/>
    <property type="evidence" value="ECO:0007669"/>
    <property type="project" value="InterPro"/>
</dbReference>
<evidence type="ECO:0000256" key="5">
    <source>
        <dbReference type="ARBA" id="ARBA00023136"/>
    </source>
</evidence>
<evidence type="ECO:0000256" key="6">
    <source>
        <dbReference type="SAM" id="Phobius"/>
    </source>
</evidence>
<feature type="transmembrane region" description="Helical" evidence="6">
    <location>
        <begin position="287"/>
        <end position="308"/>
    </location>
</feature>
<dbReference type="Proteomes" id="UP000291116">
    <property type="component" value="Unassembled WGS sequence"/>
</dbReference>
<feature type="transmembrane region" description="Helical" evidence="6">
    <location>
        <begin position="210"/>
        <end position="234"/>
    </location>
</feature>
<gene>
    <name evidence="7" type="ORF">PSNMU_V1.4_AUG-EV-PASAV3_0076020</name>
</gene>
<dbReference type="InterPro" id="IPR044644">
    <property type="entry name" value="DinF-like"/>
</dbReference>
<evidence type="ECO:0008006" key="9">
    <source>
        <dbReference type="Google" id="ProtNLM"/>
    </source>
</evidence>
<feature type="transmembrane region" description="Helical" evidence="6">
    <location>
        <begin position="465"/>
        <end position="484"/>
    </location>
</feature>
<keyword evidence="8" id="KW-1185">Reference proteome</keyword>
<feature type="transmembrane region" description="Helical" evidence="6">
    <location>
        <begin position="174"/>
        <end position="198"/>
    </location>
</feature>
<dbReference type="GO" id="GO:0042910">
    <property type="term" value="F:xenobiotic transmembrane transporter activity"/>
    <property type="evidence" value="ECO:0007669"/>
    <property type="project" value="InterPro"/>
</dbReference>
<dbReference type="PANTHER" id="PTHR42893:SF46">
    <property type="entry name" value="PROTEIN DETOXIFICATION 44, CHLOROPLASTIC"/>
    <property type="match status" value="1"/>
</dbReference>
<keyword evidence="3 6" id="KW-0812">Transmembrane</keyword>
<evidence type="ECO:0000313" key="8">
    <source>
        <dbReference type="Proteomes" id="UP000291116"/>
    </source>
</evidence>
<dbReference type="GO" id="GO:0016020">
    <property type="term" value="C:membrane"/>
    <property type="evidence" value="ECO:0007669"/>
    <property type="project" value="UniProtKB-SubCell"/>
</dbReference>
<protein>
    <recommendedName>
        <fullName evidence="9">Polysaccharide biosynthesis protein C-terminal domain-containing protein</fullName>
    </recommendedName>
</protein>
<dbReference type="EMBL" id="CAACVS010000301">
    <property type="protein sequence ID" value="VEU40707.1"/>
    <property type="molecule type" value="Genomic_DNA"/>
</dbReference>
<feature type="transmembrane region" description="Helical" evidence="6">
    <location>
        <begin position="134"/>
        <end position="154"/>
    </location>
</feature>
<dbReference type="AlphaFoldDB" id="A0A448ZF80"/>
<sequence>MSASKQNLNLNNRRIKDNGYRNSLASTTRCANAVMFAVLVLLANKPSFSHGFSPNFSIATTYRADTKRIARTSRADNSHCASLVPSGTDANRFSTKASNDGATNRNGIQALHASSTSENEDPRKTNEEDTGQKILGLAVPALGALLIDPLLTLADTAFVGRFAESPYELAGMGSASALLTFAFYVFNFLCTATTPLVASRRASKDEAGALAVGGQALSLAFGLGSVLAVSLILLQGPLLNLMGAGEDNAFASSFLTIRSLAAPAVFCISASTGILRGYLDTKTPIFVLFLANAVNFGLDVLLIAVGGLGPTGAAIATTTAEWISALLFLLVLAGKIPSADGELGRKEPTEAAEQATTLVVAPSLSIPPWEEVKPLIVASSAVFVRSLVLQLFLTTAAALTTRTGDTTSGGSAGGAAFISAHQIAIQLWMLCSYISDALAAASQGLVADALGRGDAPAARDISRTVFAYSSVLGFLLAGALYVGFYSTDVLVDGFTSDRGTQAALLEIASLLVVSQPLNSLVFAADGVLQGASEFPYQAKSMVVSGVAGSACFLALQSTGQSDNLFNVWSALVCLQAMRGITSAVKIVDDEGPIRLNASE</sequence>
<name>A0A448ZF80_9STRA</name>
<accession>A0A448ZF80</accession>
<evidence type="ECO:0000256" key="2">
    <source>
        <dbReference type="ARBA" id="ARBA00010199"/>
    </source>
</evidence>
<keyword evidence="5 6" id="KW-0472">Membrane</keyword>
<dbReference type="OrthoDB" id="199000at2759"/>
<dbReference type="NCBIfam" id="TIGR00797">
    <property type="entry name" value="matE"/>
    <property type="match status" value="1"/>
</dbReference>
<keyword evidence="4 6" id="KW-1133">Transmembrane helix</keyword>
<dbReference type="Pfam" id="PF01554">
    <property type="entry name" value="MatE"/>
    <property type="match status" value="2"/>
</dbReference>